<name>A0ABR4EL57_9PEZI</name>
<dbReference type="SUPFAM" id="SSF56112">
    <property type="entry name" value="Protein kinase-like (PK-like)"/>
    <property type="match status" value="1"/>
</dbReference>
<organism evidence="1 2">
    <name type="scientific">Diaporthe vaccinii</name>
    <dbReference type="NCBI Taxonomy" id="105482"/>
    <lineage>
        <taxon>Eukaryota</taxon>
        <taxon>Fungi</taxon>
        <taxon>Dikarya</taxon>
        <taxon>Ascomycota</taxon>
        <taxon>Pezizomycotina</taxon>
        <taxon>Sordariomycetes</taxon>
        <taxon>Sordariomycetidae</taxon>
        <taxon>Diaporthales</taxon>
        <taxon>Diaporthaceae</taxon>
        <taxon>Diaporthe</taxon>
        <taxon>Diaporthe eres species complex</taxon>
    </lineage>
</organism>
<reference evidence="1 2" key="1">
    <citation type="submission" date="2024-03" db="EMBL/GenBank/DDBJ databases">
        <title>A high-quality draft genome sequence of Diaporthe vaccinii, a causative agent of upright dieback and viscid rot disease in cranberry plants.</title>
        <authorList>
            <person name="Sarrasin M."/>
            <person name="Lang B.F."/>
            <person name="Burger G."/>
        </authorList>
    </citation>
    <scope>NUCLEOTIDE SEQUENCE [LARGE SCALE GENOMIC DNA]</scope>
    <source>
        <strain evidence="1 2">IS7</strain>
    </source>
</reference>
<sequence>MKNETRHKDRELFIDSIVENRNEELADEWFKFANNWDNQAKLVNFVRTYRPGFSLPKNIYNGIRGNYNVNWLLRFEDGFSTMIHAPIPHAVAFPDEKIRVEAAALMLIRDNTTIPVPEVYAWCISADSPTGYGPLIVMEYIEHAQSLENIIRDQIKTAGSSSPKKDLTDSTLLKEYRQMANIMIQPSTIEG</sequence>
<evidence type="ECO:0008006" key="3">
    <source>
        <dbReference type="Google" id="ProtNLM"/>
    </source>
</evidence>
<comment type="caution">
    <text evidence="1">The sequence shown here is derived from an EMBL/GenBank/DDBJ whole genome shotgun (WGS) entry which is preliminary data.</text>
</comment>
<dbReference type="EMBL" id="JBAWTH010000044">
    <property type="protein sequence ID" value="KAL2283174.1"/>
    <property type="molecule type" value="Genomic_DNA"/>
</dbReference>
<protein>
    <recommendedName>
        <fullName evidence="3">Phosphotransferase enzyme family protein</fullName>
    </recommendedName>
</protein>
<dbReference type="InterPro" id="IPR051678">
    <property type="entry name" value="AGP_Transferase"/>
</dbReference>
<proteinExistence type="predicted"/>
<dbReference type="PANTHER" id="PTHR21310">
    <property type="entry name" value="AMINOGLYCOSIDE PHOSPHOTRANSFERASE-RELATED-RELATED"/>
    <property type="match status" value="1"/>
</dbReference>
<accession>A0ABR4EL57</accession>
<keyword evidence="2" id="KW-1185">Reference proteome</keyword>
<evidence type="ECO:0000313" key="2">
    <source>
        <dbReference type="Proteomes" id="UP001600888"/>
    </source>
</evidence>
<dbReference type="PANTHER" id="PTHR21310:SF37">
    <property type="entry name" value="AMINOGLYCOSIDE PHOSPHOTRANSFERASE DOMAIN-CONTAINING PROTEIN"/>
    <property type="match status" value="1"/>
</dbReference>
<evidence type="ECO:0000313" key="1">
    <source>
        <dbReference type="EMBL" id="KAL2283174.1"/>
    </source>
</evidence>
<dbReference type="Proteomes" id="UP001600888">
    <property type="component" value="Unassembled WGS sequence"/>
</dbReference>
<dbReference type="InterPro" id="IPR011009">
    <property type="entry name" value="Kinase-like_dom_sf"/>
</dbReference>
<gene>
    <name evidence="1" type="ORF">FJTKL_10071</name>
</gene>